<feature type="region of interest" description="Disordered" evidence="1">
    <location>
        <begin position="309"/>
        <end position="352"/>
    </location>
</feature>
<dbReference type="EMBL" id="LFZN01000134">
    <property type="protein sequence ID" value="KXS97743.1"/>
    <property type="molecule type" value="Genomic_DNA"/>
</dbReference>
<sequence length="352" mass="38763">METMAASNSCTAETMGNAGSKLCETEKFEQHQQGFARASEAFSQKRPRSPGSDLIENGPPQPKRNRRSDDQIEEIRKDLERRFEALRSQAGTQTARSVDSSKRAFETDASGIELDLGEQPSPCATFGHSEVADGPAEQSSNSTSWVADSRSPSPELLAGPLDEVIAYGWSTREINADLAELSKILLLTNDWPDYAAALRKSTQQENGDTFTTHEQLKRSTLGIKLAHSALSRIDLEPDTAGSASPESHTLAHRALNLDNAHLQLPNSSRVDNAFDELDAARAPANKFKLESFAAFKHLISSSGQRPLAGLWQRNGSQSPPCPTPDQNWSLNDKNSWKKAFEPLRSQRQQQRH</sequence>
<accession>A0A139H5J2</accession>
<gene>
    <name evidence="2" type="ORF">AC578_3190</name>
</gene>
<keyword evidence="3" id="KW-1185">Reference proteome</keyword>
<comment type="caution">
    <text evidence="2">The sequence shown here is derived from an EMBL/GenBank/DDBJ whole genome shotgun (WGS) entry which is preliminary data.</text>
</comment>
<name>A0A139H5J2_9PEZI</name>
<protein>
    <submittedName>
        <fullName evidence="2">Uncharacterized protein</fullName>
    </submittedName>
</protein>
<dbReference type="AlphaFoldDB" id="A0A139H5J2"/>
<feature type="compositionally biased region" description="Basic and acidic residues" evidence="1">
    <location>
        <begin position="67"/>
        <end position="85"/>
    </location>
</feature>
<evidence type="ECO:0000256" key="1">
    <source>
        <dbReference type="SAM" id="MobiDB-lite"/>
    </source>
</evidence>
<feature type="region of interest" description="Disordered" evidence="1">
    <location>
        <begin position="23"/>
        <end position="153"/>
    </location>
</feature>
<evidence type="ECO:0000313" key="3">
    <source>
        <dbReference type="Proteomes" id="UP000070133"/>
    </source>
</evidence>
<organism evidence="2 3">
    <name type="scientific">Pseudocercospora eumusae</name>
    <dbReference type="NCBI Taxonomy" id="321146"/>
    <lineage>
        <taxon>Eukaryota</taxon>
        <taxon>Fungi</taxon>
        <taxon>Dikarya</taxon>
        <taxon>Ascomycota</taxon>
        <taxon>Pezizomycotina</taxon>
        <taxon>Dothideomycetes</taxon>
        <taxon>Dothideomycetidae</taxon>
        <taxon>Mycosphaerellales</taxon>
        <taxon>Mycosphaerellaceae</taxon>
        <taxon>Pseudocercospora</taxon>
    </lineage>
</organism>
<dbReference type="Proteomes" id="UP000070133">
    <property type="component" value="Unassembled WGS sequence"/>
</dbReference>
<proteinExistence type="predicted"/>
<reference evidence="2 3" key="1">
    <citation type="submission" date="2015-07" db="EMBL/GenBank/DDBJ databases">
        <title>Comparative genomics of the Sigatoka disease complex on banana suggests a link between parallel evolutionary changes in Pseudocercospora fijiensis and Pseudocercospora eumusae and increased virulence on the banana host.</title>
        <authorList>
            <person name="Chang T.-C."/>
            <person name="Salvucci A."/>
            <person name="Crous P.W."/>
            <person name="Stergiopoulos I."/>
        </authorList>
    </citation>
    <scope>NUCLEOTIDE SEQUENCE [LARGE SCALE GENOMIC DNA]</scope>
    <source>
        <strain evidence="2 3">CBS 114824</strain>
    </source>
</reference>
<feature type="compositionally biased region" description="Polar residues" evidence="1">
    <location>
        <begin position="313"/>
        <end position="333"/>
    </location>
</feature>
<dbReference type="OrthoDB" id="3649051at2759"/>
<feature type="compositionally biased region" description="Polar residues" evidence="1">
    <location>
        <begin position="89"/>
        <end position="98"/>
    </location>
</feature>
<feature type="compositionally biased region" description="Polar residues" evidence="1">
    <location>
        <begin position="137"/>
        <end position="152"/>
    </location>
</feature>
<evidence type="ECO:0000313" key="2">
    <source>
        <dbReference type="EMBL" id="KXS97743.1"/>
    </source>
</evidence>